<dbReference type="Proteomes" id="UP000193870">
    <property type="component" value="Unassembled WGS sequence"/>
</dbReference>
<keyword evidence="4" id="KW-1185">Reference proteome</keyword>
<evidence type="ECO:0000259" key="2">
    <source>
        <dbReference type="Pfam" id="PF07940"/>
    </source>
</evidence>
<evidence type="ECO:0000313" key="4">
    <source>
        <dbReference type="Proteomes" id="UP000193870"/>
    </source>
</evidence>
<protein>
    <submittedName>
        <fullName evidence="3">Heparinase II/III-like protein</fullName>
    </submittedName>
</protein>
<dbReference type="Gene3D" id="2.70.98.70">
    <property type="match status" value="1"/>
</dbReference>
<dbReference type="InterPro" id="IPR008929">
    <property type="entry name" value="Chondroitin_lyas"/>
</dbReference>
<dbReference type="STRING" id="315423.SAMN04488020_104208"/>
<proteinExistence type="predicted"/>
<dbReference type="AlphaFoldDB" id="A0A1Y5SPP6"/>
<reference evidence="3 4" key="1">
    <citation type="submission" date="2017-03" db="EMBL/GenBank/DDBJ databases">
        <authorList>
            <person name="Afonso C.L."/>
            <person name="Miller P.J."/>
            <person name="Scott M.A."/>
            <person name="Spackman E."/>
            <person name="Goraichik I."/>
            <person name="Dimitrov K.M."/>
            <person name="Suarez D.L."/>
            <person name="Swayne D.E."/>
        </authorList>
    </citation>
    <scope>NUCLEOTIDE SEQUENCE [LARGE SCALE GENOMIC DNA]</scope>
    <source>
        <strain evidence="3 4">CECT 7066</strain>
    </source>
</reference>
<comment type="subcellular location">
    <subcellularLocation>
        <location evidence="1">Cell envelope</location>
    </subcellularLocation>
</comment>
<dbReference type="EMBL" id="FWFV01000004">
    <property type="protein sequence ID" value="SLN42522.1"/>
    <property type="molecule type" value="Genomic_DNA"/>
</dbReference>
<dbReference type="Pfam" id="PF07940">
    <property type="entry name" value="Hepar_II_III_C"/>
    <property type="match status" value="1"/>
</dbReference>
<evidence type="ECO:0000313" key="3">
    <source>
        <dbReference type="EMBL" id="SLN42522.1"/>
    </source>
</evidence>
<dbReference type="InterPro" id="IPR012480">
    <property type="entry name" value="Hepar_II_III_C"/>
</dbReference>
<sequence length="513" mass="55265">MFLGYSVEAPDTSIWDLPIPEPAFHEALHAFGWLDDLAATGAGDRKARAWLDDWIARYGDGTGPGWRPDLLGRRVLRLIDHSGILMMGDRPRDHAARASLQVQARQLARSWRRLRPGPRRFEALAGVLLAAGTLAGLSGHRAKALQALEAEIALTVGSDGTLPSRNPEALARIFADLARIRADLEETDAPVPQFLTDALGRIAPVIRTLRHADGGLPRFHGGGRGAPGLVDQALARSGTRAGPPTDRVMGYVRLAHGRTTLLMDAAPPPTQSAEAHASTLAFELTSGRRPLIVNCGSGRTFGDRWRRAGRATPSHSALTIAGMSSSRLGANDLISDAPRDVRIERRRNDRSTGIIAGHDGYVRSHGLTHVRQVHLGHDGRGLQGEDVIAAIETEDEPILDAVLDAAGGWLPFTIRFHLHPEVDAAFGADGQSFDLALGSGERWVFRHTGRAALSLEASVYLDVGELEPTPARQIVLSSTVADYATRVTWTLAKADQTPDAVRDLVHGDRPVLA</sequence>
<dbReference type="GO" id="GO:0016829">
    <property type="term" value="F:lyase activity"/>
    <property type="evidence" value="ECO:0007669"/>
    <property type="project" value="InterPro"/>
</dbReference>
<evidence type="ECO:0000256" key="1">
    <source>
        <dbReference type="ARBA" id="ARBA00004196"/>
    </source>
</evidence>
<name>A0A1Y5SPP6_9RHOB</name>
<feature type="domain" description="Heparinase II/III-like C-terminal" evidence="2">
    <location>
        <begin position="248"/>
        <end position="490"/>
    </location>
</feature>
<dbReference type="GO" id="GO:0030313">
    <property type="term" value="C:cell envelope"/>
    <property type="evidence" value="ECO:0007669"/>
    <property type="project" value="UniProtKB-SubCell"/>
</dbReference>
<organism evidence="3 4">
    <name type="scientific">Palleronia marisminoris</name>
    <dbReference type="NCBI Taxonomy" id="315423"/>
    <lineage>
        <taxon>Bacteria</taxon>
        <taxon>Pseudomonadati</taxon>
        <taxon>Pseudomonadota</taxon>
        <taxon>Alphaproteobacteria</taxon>
        <taxon>Rhodobacterales</taxon>
        <taxon>Roseobacteraceae</taxon>
        <taxon>Palleronia</taxon>
    </lineage>
</organism>
<dbReference type="Gene3D" id="1.50.10.100">
    <property type="entry name" value="Chondroitin AC/alginate lyase"/>
    <property type="match status" value="1"/>
</dbReference>
<gene>
    <name evidence="3" type="ORF">PAM7066_01830</name>
</gene>
<accession>A0A1Y5SPP6</accession>